<dbReference type="InterPro" id="IPR051345">
    <property type="entry name" value="Importin_beta-like_NTR"/>
</dbReference>
<name>A0A834VGN6_SARSC</name>
<dbReference type="OrthoDB" id="435593at2759"/>
<dbReference type="InterPro" id="IPR011989">
    <property type="entry name" value="ARM-like"/>
</dbReference>
<evidence type="ECO:0000313" key="3">
    <source>
        <dbReference type="EMBL" id="KAF7492823.1"/>
    </source>
</evidence>
<evidence type="ECO:0000259" key="1">
    <source>
        <dbReference type="Pfam" id="PF03810"/>
    </source>
</evidence>
<reference evidence="3" key="2">
    <citation type="submission" date="2020-01" db="EMBL/GenBank/DDBJ databases">
        <authorList>
            <person name="Korhonen P.K.K."/>
            <person name="Guangxu M.G."/>
            <person name="Wang T.W."/>
            <person name="Stroehlein A.J.S."/>
            <person name="Young N.D."/>
            <person name="Ang C.-S.A."/>
            <person name="Fernando D.W.F."/>
            <person name="Lu H.L."/>
            <person name="Taylor S.T."/>
            <person name="Ehtesham M.E.M."/>
            <person name="Najaraj S.H.N."/>
            <person name="Harsha G.H.G."/>
            <person name="Madugundu A.M."/>
            <person name="Renuse S.R."/>
            <person name="Holt D.H."/>
            <person name="Pandey A.P."/>
            <person name="Papenfuss A.P."/>
            <person name="Gasser R.B.G."/>
            <person name="Fischer K.F."/>
        </authorList>
    </citation>
    <scope>NUCLEOTIDE SEQUENCE</scope>
    <source>
        <strain evidence="3">SSS_KF_BRIS2020</strain>
    </source>
</reference>
<dbReference type="GO" id="GO:0031267">
    <property type="term" value="F:small GTPase binding"/>
    <property type="evidence" value="ECO:0007669"/>
    <property type="project" value="InterPro"/>
</dbReference>
<dbReference type="SUPFAM" id="SSF48371">
    <property type="entry name" value="ARM repeat"/>
    <property type="match status" value="1"/>
</dbReference>
<dbReference type="Gene3D" id="1.25.10.10">
    <property type="entry name" value="Leucine-rich Repeat Variant"/>
    <property type="match status" value="1"/>
</dbReference>
<dbReference type="GO" id="GO:0005737">
    <property type="term" value="C:cytoplasm"/>
    <property type="evidence" value="ECO:0007669"/>
    <property type="project" value="TreeGrafter"/>
</dbReference>
<reference evidence="4" key="3">
    <citation type="submission" date="2022-06" db="UniProtKB">
        <authorList>
            <consortium name="EnsemblMetazoa"/>
        </authorList>
    </citation>
    <scope>IDENTIFICATION</scope>
</reference>
<dbReference type="InterPro" id="IPR013598">
    <property type="entry name" value="Exportin-1/Importin-b-like"/>
</dbReference>
<sequence>MMNPNQSIQSLPTNEAGQMIELIEMPELDQVYSAIKSMYEQNKFHDIASKWLEALQRSVFAWKVSDQLLIQKLDFPSCYFAAQTLKTKIQKSFKELPAESYDSLKDSLINHLNNMNERVIQTQLCLCLTHIFFLNPNWTTPIEELSKKLTDKVKFIELLICFAQEFQSNRAPYKHREQIRNYFSDNFFNISQLIIQLLNECPKFEQNIQEQIIQQCFSCFEAWIQFAKKDQLEFINPILIKIFQSLNTPDCSTKIHEDASNALCKLIDQCESQSDFADIRNDVHQQVFNLENAFQMAVAVEDSAKLMDLTKIFVELGNTTIDFIVNEQVNTKIIELILNCVSHYEFDVAEITFSFWYNFSEAIRQYDHNKFKSYYNLLLTALTRHSMLERDMDGIIDEKTDSYDYRSQISELIEEIAFCFDWIDYVESIKLIENLKPQNSWEIIEAHVYILYCIATDRDSFEQNLRNDQVLPDLMNVLLGLLNSNNQLHPQLFVTCCDFLGEINSWINENLNFLQSTVEFLIMIINSQSQNLTELAIKAGTALKQILYNMRKVDDIQWINKLFVELINIYAKIGDRVELGVPLLACGTCLISNKLIEKCDQQENFFIQLIQLCLNTINNFLQSKSTSEEHSKKWVKIIDNIYSIFKDFKPNHATRNSPLIHTYIRDNIWPFLRGSINHFSPVDSQIVEHCCRCLRHIVRSMKPIYLLQPIIDHIVPLFQQYPDNTSLIYIGSVLVDEFANDQDEIMAEGLIRMLNAFSSVTLCYLNDSNLHENSYMVDDYFNLCTRVLNKLTPRFMANTETLNGILNLVVKSLIVPDKEVHESVNKFVQEFLSTQNPIEIDLINSIFGRTLFATMIDSIVFNLPAYFIPDTVTSLWKFKINHPERFTEYLQFTTNILNSSIELKGYAVKEDDLKTFYERINR</sequence>
<feature type="domain" description="Exportin-1/Importin-beta-like" evidence="2">
    <location>
        <begin position="118"/>
        <end position="252"/>
    </location>
</feature>
<organism evidence="3">
    <name type="scientific">Sarcoptes scabiei</name>
    <name type="common">Itch mite</name>
    <name type="synonym">Acarus scabiei</name>
    <dbReference type="NCBI Taxonomy" id="52283"/>
    <lineage>
        <taxon>Eukaryota</taxon>
        <taxon>Metazoa</taxon>
        <taxon>Ecdysozoa</taxon>
        <taxon>Arthropoda</taxon>
        <taxon>Chelicerata</taxon>
        <taxon>Arachnida</taxon>
        <taxon>Acari</taxon>
        <taxon>Acariformes</taxon>
        <taxon>Sarcoptiformes</taxon>
        <taxon>Astigmata</taxon>
        <taxon>Psoroptidia</taxon>
        <taxon>Sarcoptoidea</taxon>
        <taxon>Sarcoptidae</taxon>
        <taxon>Sarcoptinae</taxon>
        <taxon>Sarcoptes</taxon>
    </lineage>
</organism>
<dbReference type="Proteomes" id="UP000070412">
    <property type="component" value="Unassembled WGS sequence"/>
</dbReference>
<evidence type="ECO:0000313" key="4">
    <source>
        <dbReference type="EnsemblMetazoa" id="KAF7492823.1"/>
    </source>
</evidence>
<dbReference type="EnsemblMetazoa" id="SSS_2989s_mrna">
    <property type="protein sequence ID" value="KAF7492823.1"/>
    <property type="gene ID" value="SSS_2989"/>
</dbReference>
<dbReference type="PANTHER" id="PTHR12363:SF42">
    <property type="entry name" value="TRANSPORTIN-3"/>
    <property type="match status" value="1"/>
</dbReference>
<accession>A0A834VGN6</accession>
<evidence type="ECO:0000259" key="2">
    <source>
        <dbReference type="Pfam" id="PF08389"/>
    </source>
</evidence>
<protein>
    <submittedName>
        <fullName evidence="3">Transportin-3</fullName>
    </submittedName>
</protein>
<dbReference type="InterPro" id="IPR058537">
    <property type="entry name" value="TPR_TNPO3_IPO13_4th"/>
</dbReference>
<dbReference type="AlphaFoldDB" id="A0A834VGN6"/>
<dbReference type="PANTHER" id="PTHR12363">
    <property type="entry name" value="TRANSPORTIN 3 AND IMPORTIN 13"/>
    <property type="match status" value="1"/>
</dbReference>
<dbReference type="GO" id="GO:0006606">
    <property type="term" value="P:protein import into nucleus"/>
    <property type="evidence" value="ECO:0007669"/>
    <property type="project" value="TreeGrafter"/>
</dbReference>
<dbReference type="Pfam" id="PF24138">
    <property type="entry name" value="TPR_TNPO3_IPO13_2nd"/>
    <property type="match status" value="1"/>
</dbReference>
<feature type="domain" description="Importin N-terminal" evidence="1">
    <location>
        <begin position="48"/>
        <end position="113"/>
    </location>
</feature>
<dbReference type="Pfam" id="PF08389">
    <property type="entry name" value="Xpo1"/>
    <property type="match status" value="1"/>
</dbReference>
<dbReference type="InterPro" id="IPR001494">
    <property type="entry name" value="Importin-beta_N"/>
</dbReference>
<dbReference type="Pfam" id="PF03810">
    <property type="entry name" value="IBN_N"/>
    <property type="match status" value="1"/>
</dbReference>
<proteinExistence type="predicted"/>
<evidence type="ECO:0000313" key="5">
    <source>
        <dbReference type="Proteomes" id="UP000070412"/>
    </source>
</evidence>
<keyword evidence="5" id="KW-1185">Reference proteome</keyword>
<dbReference type="InterPro" id="IPR016024">
    <property type="entry name" value="ARM-type_fold"/>
</dbReference>
<dbReference type="Pfam" id="PF24139">
    <property type="entry name" value="TPR_TNPO3_IPO13_4th"/>
    <property type="match status" value="1"/>
</dbReference>
<dbReference type="EMBL" id="WVUK01000056">
    <property type="protein sequence ID" value="KAF7492823.1"/>
    <property type="molecule type" value="Genomic_DNA"/>
</dbReference>
<reference evidence="5" key="1">
    <citation type="journal article" date="2020" name="PLoS Negl. Trop. Dis.">
        <title>High-quality nuclear genome for Sarcoptes scabiei-A critical resource for a neglected parasite.</title>
        <authorList>
            <person name="Korhonen P.K."/>
            <person name="Gasser R.B."/>
            <person name="Ma G."/>
            <person name="Wang T."/>
            <person name="Stroehlein A.J."/>
            <person name="Young N.D."/>
            <person name="Ang C.S."/>
            <person name="Fernando D.D."/>
            <person name="Lu H.C."/>
            <person name="Taylor S."/>
            <person name="Reynolds S.L."/>
            <person name="Mofiz E."/>
            <person name="Najaraj S.H."/>
            <person name="Gowda H."/>
            <person name="Madugundu A."/>
            <person name="Renuse S."/>
            <person name="Holt D."/>
            <person name="Pandey A."/>
            <person name="Papenfuss A.T."/>
            <person name="Fischer K."/>
        </authorList>
    </citation>
    <scope>NUCLEOTIDE SEQUENCE [LARGE SCALE GENOMIC DNA]</scope>
</reference>
<dbReference type="InterPro" id="IPR057941">
    <property type="entry name" value="TPR_TNPO3_IPO13_2nd"/>
</dbReference>
<gene>
    <name evidence="3" type="ORF">SSS_2989</name>
</gene>